<evidence type="ECO:0000256" key="1">
    <source>
        <dbReference type="SAM" id="Phobius"/>
    </source>
</evidence>
<sequence>MHILMDSTMPKPQPQLPVYALVVVIVVLLQFPEPCITKTRNKYSNPTVCGNVKMGYLFRLPTQPLNYNDHGSN</sequence>
<feature type="transmembrane region" description="Helical" evidence="1">
    <location>
        <begin position="16"/>
        <end position="32"/>
    </location>
</feature>
<accession>A0ABR0QZA1</accession>
<dbReference type="EMBL" id="JARKNE010000001">
    <property type="protein sequence ID" value="KAK5844631.1"/>
    <property type="molecule type" value="Genomic_DNA"/>
</dbReference>
<evidence type="ECO:0000313" key="2">
    <source>
        <dbReference type="EMBL" id="KAK5844631.1"/>
    </source>
</evidence>
<gene>
    <name evidence="2" type="ORF">PVK06_000771</name>
</gene>
<proteinExistence type="predicted"/>
<keyword evidence="1" id="KW-0472">Membrane</keyword>
<comment type="caution">
    <text evidence="2">The sequence shown here is derived from an EMBL/GenBank/DDBJ whole genome shotgun (WGS) entry which is preliminary data.</text>
</comment>
<dbReference type="Proteomes" id="UP001358586">
    <property type="component" value="Chromosome 1"/>
</dbReference>
<name>A0ABR0QZA1_GOSAR</name>
<keyword evidence="3" id="KW-1185">Reference proteome</keyword>
<keyword evidence="1" id="KW-0812">Transmembrane</keyword>
<keyword evidence="1" id="KW-1133">Transmembrane helix</keyword>
<evidence type="ECO:0000313" key="3">
    <source>
        <dbReference type="Proteomes" id="UP001358586"/>
    </source>
</evidence>
<organism evidence="2 3">
    <name type="scientific">Gossypium arboreum</name>
    <name type="common">Tree cotton</name>
    <name type="synonym">Gossypium nanking</name>
    <dbReference type="NCBI Taxonomy" id="29729"/>
    <lineage>
        <taxon>Eukaryota</taxon>
        <taxon>Viridiplantae</taxon>
        <taxon>Streptophyta</taxon>
        <taxon>Embryophyta</taxon>
        <taxon>Tracheophyta</taxon>
        <taxon>Spermatophyta</taxon>
        <taxon>Magnoliopsida</taxon>
        <taxon>eudicotyledons</taxon>
        <taxon>Gunneridae</taxon>
        <taxon>Pentapetalae</taxon>
        <taxon>rosids</taxon>
        <taxon>malvids</taxon>
        <taxon>Malvales</taxon>
        <taxon>Malvaceae</taxon>
        <taxon>Malvoideae</taxon>
        <taxon>Gossypium</taxon>
    </lineage>
</organism>
<protein>
    <submittedName>
        <fullName evidence="2">Uncharacterized protein</fullName>
    </submittedName>
</protein>
<reference evidence="2 3" key="1">
    <citation type="submission" date="2023-03" db="EMBL/GenBank/DDBJ databases">
        <title>WGS of Gossypium arboreum.</title>
        <authorList>
            <person name="Yu D."/>
        </authorList>
    </citation>
    <scope>NUCLEOTIDE SEQUENCE [LARGE SCALE GENOMIC DNA]</scope>
    <source>
        <tissue evidence="2">Leaf</tissue>
    </source>
</reference>